<organism evidence="4">
    <name type="scientific">Lygus hesperus</name>
    <name type="common">Western plant bug</name>
    <dbReference type="NCBI Taxonomy" id="30085"/>
    <lineage>
        <taxon>Eukaryota</taxon>
        <taxon>Metazoa</taxon>
        <taxon>Ecdysozoa</taxon>
        <taxon>Arthropoda</taxon>
        <taxon>Hexapoda</taxon>
        <taxon>Insecta</taxon>
        <taxon>Pterygota</taxon>
        <taxon>Neoptera</taxon>
        <taxon>Paraneoptera</taxon>
        <taxon>Hemiptera</taxon>
        <taxon>Heteroptera</taxon>
        <taxon>Panheteroptera</taxon>
        <taxon>Cimicomorpha</taxon>
        <taxon>Miridae</taxon>
        <taxon>Mirini</taxon>
        <taxon>Lygus</taxon>
    </lineage>
</organism>
<evidence type="ECO:0000313" key="4">
    <source>
        <dbReference type="EMBL" id="JAG01925.1"/>
    </source>
</evidence>
<dbReference type="EMBL" id="GBHO01041679">
    <property type="protein sequence ID" value="JAG01925.1"/>
    <property type="molecule type" value="Transcribed_RNA"/>
</dbReference>
<dbReference type="AlphaFoldDB" id="A0A0A9WAP4"/>
<protein>
    <submittedName>
        <fullName evidence="4">Cysteine desulfurase</fullName>
    </submittedName>
</protein>
<dbReference type="PANTHER" id="PTHR11601">
    <property type="entry name" value="CYSTEINE DESULFURYLASE FAMILY MEMBER"/>
    <property type="match status" value="1"/>
</dbReference>
<feature type="domain" description="Aminotransferase class V" evidence="3">
    <location>
        <begin position="2"/>
        <end position="58"/>
    </location>
</feature>
<dbReference type="InterPro" id="IPR015421">
    <property type="entry name" value="PyrdxlP-dep_Trfase_major"/>
</dbReference>
<evidence type="ECO:0000256" key="2">
    <source>
        <dbReference type="ARBA" id="ARBA00006490"/>
    </source>
</evidence>
<dbReference type="Pfam" id="PF00266">
    <property type="entry name" value="Aminotran_5"/>
    <property type="match status" value="1"/>
</dbReference>
<dbReference type="PANTHER" id="PTHR11601:SF34">
    <property type="entry name" value="CYSTEINE DESULFURASE"/>
    <property type="match status" value="1"/>
</dbReference>
<dbReference type="InterPro" id="IPR015424">
    <property type="entry name" value="PyrdxlP-dep_Trfase"/>
</dbReference>
<name>A0A0A9WAP4_LYGHE</name>
<reference evidence="4" key="1">
    <citation type="journal article" date="2014" name="PLoS ONE">
        <title>Transcriptome-Based Identification of ABC Transporters in the Western Tarnished Plant Bug Lygus hesperus.</title>
        <authorList>
            <person name="Hull J.J."/>
            <person name="Chaney K."/>
            <person name="Geib S.M."/>
            <person name="Fabrick J.A."/>
            <person name="Brent C.S."/>
            <person name="Walsh D."/>
            <person name="Lavine L.C."/>
        </authorList>
    </citation>
    <scope>NUCLEOTIDE SEQUENCE</scope>
</reference>
<dbReference type="SUPFAM" id="SSF53383">
    <property type="entry name" value="PLP-dependent transferases"/>
    <property type="match status" value="1"/>
</dbReference>
<sequence>MTVSAHKVNGPVGVGALYLRNRHCPHRTLVGGSQEHGIRPGTENVPAIMGFGAALRLDRSHTAHREIERLILHTLISLGCEINRRGETSGYIVHATLPVGYHNTELVSLLSTRYHV</sequence>
<proteinExistence type="inferred from homology"/>
<evidence type="ECO:0000256" key="1">
    <source>
        <dbReference type="ARBA" id="ARBA00001933"/>
    </source>
</evidence>
<accession>A0A0A9WAP4</accession>
<comment type="similarity">
    <text evidence="2">Belongs to the class-V pyridoxal-phosphate-dependent aminotransferase family. NifS/IscS subfamily.</text>
</comment>
<gene>
    <name evidence="4" type="primary">nifS</name>
    <name evidence="4" type="ORF">CM83_22773</name>
</gene>
<comment type="cofactor">
    <cofactor evidence="1">
        <name>pyridoxal 5'-phosphate</name>
        <dbReference type="ChEBI" id="CHEBI:597326"/>
    </cofactor>
</comment>
<dbReference type="InterPro" id="IPR000192">
    <property type="entry name" value="Aminotrans_V_dom"/>
</dbReference>
<dbReference type="Gene3D" id="3.40.640.10">
    <property type="entry name" value="Type I PLP-dependent aspartate aminotransferase-like (Major domain)"/>
    <property type="match status" value="1"/>
</dbReference>
<evidence type="ECO:0000259" key="3">
    <source>
        <dbReference type="Pfam" id="PF00266"/>
    </source>
</evidence>
<reference evidence="4" key="2">
    <citation type="submission" date="2014-07" db="EMBL/GenBank/DDBJ databases">
        <authorList>
            <person name="Hull J."/>
        </authorList>
    </citation>
    <scope>NUCLEOTIDE SEQUENCE</scope>
</reference>